<dbReference type="InterPro" id="IPR013783">
    <property type="entry name" value="Ig-like_fold"/>
</dbReference>
<dbReference type="InterPro" id="IPR003599">
    <property type="entry name" value="Ig_sub"/>
</dbReference>
<evidence type="ECO:0000313" key="5">
    <source>
        <dbReference type="Ensembl" id="ENSBIXP00005039880.1"/>
    </source>
</evidence>
<evidence type="ECO:0000256" key="3">
    <source>
        <dbReference type="ARBA" id="ARBA00023319"/>
    </source>
</evidence>
<dbReference type="PANTHER" id="PTHR11738">
    <property type="entry name" value="MHC CLASS I NK CELL RECEPTOR"/>
    <property type="match status" value="1"/>
</dbReference>
<dbReference type="SUPFAM" id="SSF48726">
    <property type="entry name" value="Immunoglobulin"/>
    <property type="match status" value="2"/>
</dbReference>
<dbReference type="SMART" id="SM00409">
    <property type="entry name" value="IG"/>
    <property type="match status" value="2"/>
</dbReference>
<dbReference type="Gene3D" id="2.60.40.10">
    <property type="entry name" value="Immunoglobulins"/>
    <property type="match status" value="2"/>
</dbReference>
<evidence type="ECO:0000256" key="2">
    <source>
        <dbReference type="ARBA" id="ARBA00023157"/>
    </source>
</evidence>
<dbReference type="Proteomes" id="UP000429181">
    <property type="component" value="Chromosome 18"/>
</dbReference>
<keyword evidence="2" id="KW-1015">Disulfide bond</keyword>
<sequence length="257" mass="28329">APSSGPETLPQILFPLLSQALWAPTGDCDAHSWACPSPVIPQGQHVTLWCHSPRGFDSFRLHKGDRTVVAELQGIIFWKDFIMDPMTEAHVGTYRCHGHYSHLPSARELSSREGPVVRSGENVTLVCSSESAFNQFHLLREWDELGRLLAGGWGSHGALQAEFPLGPGTPAHSGVYRCYGSFTRSPYSWSDFSDQLFLSVTGEEPLPGPCFVVPVQSLRCVSLFVTPWTAAQQTPLSCMTNFSVLHFSPSWVATLSW</sequence>
<dbReference type="InterPro" id="IPR036179">
    <property type="entry name" value="Ig-like_dom_sf"/>
</dbReference>
<protein>
    <recommendedName>
        <fullName evidence="4">Immunoglobulin domain-containing protein</fullName>
    </recommendedName>
</protein>
<dbReference type="InterPro" id="IPR050412">
    <property type="entry name" value="Ig-like_Receptors_ImmuneReg"/>
</dbReference>
<dbReference type="GeneTree" id="ENSGT01150000286974"/>
<reference evidence="5 6" key="1">
    <citation type="submission" date="2018-11" db="EMBL/GenBank/DDBJ databases">
        <title>Haplotype-resolved cattle genomes.</title>
        <authorList>
            <person name="Low W.Y."/>
            <person name="Tearle R."/>
            <person name="Bickhart D.M."/>
            <person name="Rosen B.D."/>
            <person name="Koren S."/>
            <person name="Rhie A."/>
            <person name="Hiendleder S."/>
            <person name="Phillippy A.M."/>
            <person name="Smith T.P.L."/>
            <person name="Williams J.L."/>
        </authorList>
    </citation>
    <scope>NUCLEOTIDE SEQUENCE [LARGE SCALE GENOMIC DNA]</scope>
</reference>
<keyword evidence="3" id="KW-0393">Immunoglobulin domain</keyword>
<reference evidence="5" key="2">
    <citation type="submission" date="2025-08" db="UniProtKB">
        <authorList>
            <consortium name="Ensembl"/>
        </authorList>
    </citation>
    <scope>IDENTIFICATION</scope>
</reference>
<dbReference type="GO" id="GO:0002764">
    <property type="term" value="P:immune response-regulating signaling pathway"/>
    <property type="evidence" value="ECO:0007669"/>
    <property type="project" value="TreeGrafter"/>
</dbReference>
<dbReference type="GO" id="GO:0005886">
    <property type="term" value="C:plasma membrane"/>
    <property type="evidence" value="ECO:0007669"/>
    <property type="project" value="TreeGrafter"/>
</dbReference>
<dbReference type="Ensembl" id="ENSBIXT00005031756.1">
    <property type="protein sequence ID" value="ENSBIXP00005039880.1"/>
    <property type="gene ID" value="ENSBIXG00005022340.1"/>
</dbReference>
<name>A0A4W2I3C2_BOBOX</name>
<evidence type="ECO:0000259" key="4">
    <source>
        <dbReference type="SMART" id="SM00409"/>
    </source>
</evidence>
<accession>A0A4W2I3C2</accession>
<organism evidence="5 6">
    <name type="scientific">Bos indicus x Bos taurus</name>
    <name type="common">Hybrid cattle</name>
    <dbReference type="NCBI Taxonomy" id="30522"/>
    <lineage>
        <taxon>Eukaryota</taxon>
        <taxon>Metazoa</taxon>
        <taxon>Chordata</taxon>
        <taxon>Craniata</taxon>
        <taxon>Vertebrata</taxon>
        <taxon>Euteleostomi</taxon>
        <taxon>Mammalia</taxon>
        <taxon>Eutheria</taxon>
        <taxon>Laurasiatheria</taxon>
        <taxon>Artiodactyla</taxon>
        <taxon>Ruminantia</taxon>
        <taxon>Pecora</taxon>
        <taxon>Bovidae</taxon>
        <taxon>Bovinae</taxon>
        <taxon>Bos</taxon>
    </lineage>
</organism>
<dbReference type="PANTHER" id="PTHR11738:SF192">
    <property type="entry name" value="KILLER CELL IMMUNOGLOBULIN-LIKE RECEPTOR-LIKE PROTEIN KIR3DX1-RELATED"/>
    <property type="match status" value="1"/>
</dbReference>
<dbReference type="FunFam" id="2.60.40.10:FF:000049">
    <property type="entry name" value="Leukocyte immunoglobulin-like receptor subfamily B member 1"/>
    <property type="match status" value="2"/>
</dbReference>
<dbReference type="AlphaFoldDB" id="A0A4W2I3C2"/>
<feature type="domain" description="Immunoglobulin" evidence="4">
    <location>
        <begin position="35"/>
        <end position="110"/>
    </location>
</feature>
<evidence type="ECO:0000256" key="1">
    <source>
        <dbReference type="ARBA" id="ARBA00022729"/>
    </source>
</evidence>
<dbReference type="Pfam" id="PF00047">
    <property type="entry name" value="ig"/>
    <property type="match status" value="2"/>
</dbReference>
<dbReference type="InterPro" id="IPR013151">
    <property type="entry name" value="Immunoglobulin_dom"/>
</dbReference>
<keyword evidence="1" id="KW-0732">Signal</keyword>
<proteinExistence type="predicted"/>
<feature type="domain" description="Immunoglobulin" evidence="4">
    <location>
        <begin position="112"/>
        <end position="201"/>
    </location>
</feature>
<evidence type="ECO:0000313" key="6">
    <source>
        <dbReference type="Proteomes" id="UP000429181"/>
    </source>
</evidence>